<feature type="transmembrane region" description="Helical" evidence="8">
    <location>
        <begin position="418"/>
        <end position="435"/>
    </location>
</feature>
<feature type="transmembrane region" description="Helical" evidence="8">
    <location>
        <begin position="65"/>
        <end position="83"/>
    </location>
</feature>
<evidence type="ECO:0000313" key="9">
    <source>
        <dbReference type="EMBL" id="KAG6972151.1"/>
    </source>
</evidence>
<organism evidence="9 10">
    <name type="scientific">Phytophthora cactorum</name>
    <dbReference type="NCBI Taxonomy" id="29920"/>
    <lineage>
        <taxon>Eukaryota</taxon>
        <taxon>Sar</taxon>
        <taxon>Stramenopiles</taxon>
        <taxon>Oomycota</taxon>
        <taxon>Peronosporomycetes</taxon>
        <taxon>Peronosporales</taxon>
        <taxon>Peronosporaceae</taxon>
        <taxon>Phytophthora</taxon>
    </lineage>
</organism>
<evidence type="ECO:0000313" key="10">
    <source>
        <dbReference type="Proteomes" id="UP000688947"/>
    </source>
</evidence>
<evidence type="ECO:0000256" key="5">
    <source>
        <dbReference type="ARBA" id="ARBA00022989"/>
    </source>
</evidence>
<dbReference type="GO" id="GO:0015203">
    <property type="term" value="F:polyamine transmembrane transporter activity"/>
    <property type="evidence" value="ECO:0007669"/>
    <property type="project" value="UniProtKB-ARBA"/>
</dbReference>
<feature type="transmembrane region" description="Helical" evidence="8">
    <location>
        <begin position="129"/>
        <end position="150"/>
    </location>
</feature>
<keyword evidence="3" id="KW-1003">Cell membrane</keyword>
<evidence type="ECO:0000256" key="7">
    <source>
        <dbReference type="ARBA" id="ARBA00024041"/>
    </source>
</evidence>
<dbReference type="InterPro" id="IPR044566">
    <property type="entry name" value="RMV1-like"/>
</dbReference>
<feature type="transmembrane region" description="Helical" evidence="8">
    <location>
        <begin position="262"/>
        <end position="284"/>
    </location>
</feature>
<dbReference type="EMBL" id="JAENGZ010000040">
    <property type="protein sequence ID" value="KAG6972151.1"/>
    <property type="molecule type" value="Genomic_DNA"/>
</dbReference>
<dbReference type="VEuPathDB" id="FungiDB:PC110_g1540"/>
<feature type="transmembrane region" description="Helical" evidence="8">
    <location>
        <begin position="612"/>
        <end position="633"/>
    </location>
</feature>
<evidence type="ECO:0008006" key="11">
    <source>
        <dbReference type="Google" id="ProtNLM"/>
    </source>
</evidence>
<feature type="transmembrane region" description="Helical" evidence="8">
    <location>
        <begin position="548"/>
        <end position="566"/>
    </location>
</feature>
<evidence type="ECO:0000256" key="2">
    <source>
        <dbReference type="ARBA" id="ARBA00022448"/>
    </source>
</evidence>
<dbReference type="OrthoDB" id="5982228at2759"/>
<evidence type="ECO:0000256" key="3">
    <source>
        <dbReference type="ARBA" id="ARBA00022475"/>
    </source>
</evidence>
<comment type="similarity">
    <text evidence="7">Belongs to the amino acid-polyamine-organocation (APC) superfamily. Polyamine:cation symporter (PHS) (TC 2.A.3.12) family.</text>
</comment>
<feature type="transmembrane region" description="Helical" evidence="8">
    <location>
        <begin position="665"/>
        <end position="683"/>
    </location>
</feature>
<feature type="transmembrane region" description="Helical" evidence="8">
    <location>
        <begin position="296"/>
        <end position="318"/>
    </location>
</feature>
<feature type="transmembrane region" description="Helical" evidence="8">
    <location>
        <begin position="779"/>
        <end position="801"/>
    </location>
</feature>
<feature type="transmembrane region" description="Helical" evidence="8">
    <location>
        <begin position="939"/>
        <end position="956"/>
    </location>
</feature>
<feature type="transmembrane region" description="Helical" evidence="8">
    <location>
        <begin position="877"/>
        <end position="895"/>
    </location>
</feature>
<dbReference type="Pfam" id="PF13520">
    <property type="entry name" value="AA_permease_2"/>
    <property type="match status" value="2"/>
</dbReference>
<dbReference type="AlphaFoldDB" id="A0A8T1UXK3"/>
<feature type="transmembrane region" description="Helical" evidence="8">
    <location>
        <begin position="207"/>
        <end position="227"/>
    </location>
</feature>
<reference evidence="9" key="1">
    <citation type="submission" date="2021-01" db="EMBL/GenBank/DDBJ databases">
        <title>Phytophthora aleatoria, a newly-described species from Pinus radiata is distinct from Phytophthora cactorum isolates based on comparative genomics.</title>
        <authorList>
            <person name="Mcdougal R."/>
            <person name="Panda P."/>
            <person name="Williams N."/>
            <person name="Studholme D.J."/>
        </authorList>
    </citation>
    <scope>NUCLEOTIDE SEQUENCE</scope>
    <source>
        <strain evidence="9">NZFS 3830</strain>
    </source>
</reference>
<feature type="transmembrane region" description="Helical" evidence="8">
    <location>
        <begin position="346"/>
        <end position="365"/>
    </location>
</feature>
<feature type="transmembrane region" description="Helical" evidence="8">
    <location>
        <begin position="578"/>
        <end position="600"/>
    </location>
</feature>
<dbReference type="InterPro" id="IPR002293">
    <property type="entry name" value="AA/rel_permease1"/>
</dbReference>
<proteinExistence type="inferred from homology"/>
<feature type="transmembrane region" description="Helical" evidence="8">
    <location>
        <begin position="901"/>
        <end position="918"/>
    </location>
</feature>
<dbReference type="VEuPathDB" id="FungiDB:PC110_g15734"/>
<name>A0A8T1UXK3_9STRA</name>
<feature type="transmembrane region" description="Helical" evidence="8">
    <location>
        <begin position="690"/>
        <end position="710"/>
    </location>
</feature>
<comment type="subcellular location">
    <subcellularLocation>
        <location evidence="1">Cell membrane</location>
        <topology evidence="1">Multi-pass membrane protein</topology>
    </subcellularLocation>
</comment>
<feature type="transmembrane region" description="Helical" evidence="8">
    <location>
        <begin position="394"/>
        <end position="412"/>
    </location>
</feature>
<feature type="transmembrane region" description="Helical" evidence="8">
    <location>
        <begin position="95"/>
        <end position="117"/>
    </location>
</feature>
<feature type="transmembrane region" description="Helical" evidence="8">
    <location>
        <begin position="829"/>
        <end position="848"/>
    </location>
</feature>
<dbReference type="PANTHER" id="PTHR45826:SF2">
    <property type="entry name" value="AMINO ACID TRANSPORTER"/>
    <property type="match status" value="1"/>
</dbReference>
<feature type="transmembrane region" description="Helical" evidence="8">
    <location>
        <begin position="182"/>
        <end position="200"/>
    </location>
</feature>
<gene>
    <name evidence="9" type="ORF">JG687_00001641</name>
</gene>
<keyword evidence="4 8" id="KW-0812">Transmembrane</keyword>
<dbReference type="GO" id="GO:0005886">
    <property type="term" value="C:plasma membrane"/>
    <property type="evidence" value="ECO:0007669"/>
    <property type="project" value="UniProtKB-SubCell"/>
</dbReference>
<accession>A0A8T1UXK3</accession>
<keyword evidence="6 8" id="KW-0472">Membrane</keyword>
<feature type="transmembrane region" description="Helical" evidence="8">
    <location>
        <begin position="745"/>
        <end position="767"/>
    </location>
</feature>
<feature type="transmembrane region" description="Helical" evidence="8">
    <location>
        <begin position="479"/>
        <end position="496"/>
    </location>
</feature>
<evidence type="ECO:0000256" key="6">
    <source>
        <dbReference type="ARBA" id="ARBA00023136"/>
    </source>
</evidence>
<keyword evidence="2" id="KW-0813">Transport</keyword>
<keyword evidence="5 8" id="KW-1133">Transmembrane helix</keyword>
<evidence type="ECO:0000256" key="4">
    <source>
        <dbReference type="ARBA" id="ARBA00022692"/>
    </source>
</evidence>
<feature type="transmembrane region" description="Helical" evidence="8">
    <location>
        <begin position="962"/>
        <end position="979"/>
    </location>
</feature>
<evidence type="ECO:0000256" key="1">
    <source>
        <dbReference type="ARBA" id="ARBA00004651"/>
    </source>
</evidence>
<protein>
    <recommendedName>
        <fullName evidence="11">Amino acid/polyamine transporter I</fullName>
    </recommendedName>
</protein>
<sequence length="996" mass="108563">MTAIESPLVASYDQSLTTPKRLERLRDHSTVSVVSSNDHDHDEKASVQWRPSNLGTLKEDPARQLTVLGIVGLCYFSVCGGPIGSEPIISAGGPLIGLILLLVFPVILGLPIAYVTAELSAAYPEDGGYTVWVLHAFGPFWGFQCGYWAWISGVIDNALYPGLAVSTFTEVYGDIGSPTAEYFIKAAIAVALTLPNLLGIRIVGNGMVVLSIFVMIPFIVLFVWGLVSGHDWSALGEMRRSDIAYDSNGDLVSMTGGLDIDWSTLINTLFWNFNGAVGMSVFGGEVRNPGQTYPRAMLISVLLIALTYLMPLFGAIVFNSPNWTTWDDGSFSSIASAMGDTFLSTWIMLASFASNAGMYIAELFCDSFQIMGMAQNDLAPAFLKTRNKRFNTPHNAVFASLIVILVLIEFDFNDIVNMTNALSAFYQILIFAAFIKLRYTHADLKRPYKVPGSIPMLLVGLLIPTALLVYIAVDVFFTLAPAMIVLGVTLAGVLYARWKKFTRAQFEDLNLDGLNDHSCVSIVSSRNGSVQRRPSNLGTLKEDPARQLTVLGIVGLCYFSVCGGPIGSEPIISAGGPLIGLILLLVFPVILGLPIAYVTAELSAAYPEDGGYTVWVLHAFGPFWGFQCGYWAWISGVIDNALYPGLAVSTFTEVYGDIGSPTAEYFIKAAIAVALTLPNLLGIRIVGNGMVVLSIFVMIPFIVLFVWGLVSGHDWSALGEMRRSDIAYDSNGDLVSMTGGLDIDWSTLINTLFWNFNGAVGMSVFGGEVRNPGQTYPRAMLISVLLIALTYLMPLFGAIVFNSPNWTTWDDGSFSSIASAMGDTFLSTWIMLASFASNAGMYIAELFCDSFQIMGMAQNDLAPAFLKTRNKRFNTPHNAVFASLIVILVLIEFDFNDIVNMTNALSAFYQILIFAAFIKLRYTHADLKRPYKVPGSIPMLLVGLLIPTALLVYIAVDVFFTLAPAMIVLGVTLAGVLYARWKKFTRAQFEDLNLDE</sequence>
<comment type="caution">
    <text evidence="9">The sequence shown here is derived from an EMBL/GenBank/DDBJ whole genome shotgun (WGS) entry which is preliminary data.</text>
</comment>
<feature type="transmembrane region" description="Helical" evidence="8">
    <location>
        <begin position="456"/>
        <end position="473"/>
    </location>
</feature>
<evidence type="ECO:0000256" key="8">
    <source>
        <dbReference type="SAM" id="Phobius"/>
    </source>
</evidence>
<dbReference type="Proteomes" id="UP000688947">
    <property type="component" value="Unassembled WGS sequence"/>
</dbReference>
<dbReference type="PANTHER" id="PTHR45826">
    <property type="entry name" value="POLYAMINE TRANSPORTER PUT1"/>
    <property type="match status" value="1"/>
</dbReference>